<comment type="caution">
    <text evidence="1">The sequence shown here is derived from an EMBL/GenBank/DDBJ whole genome shotgun (WGS) entry which is preliminary data.</text>
</comment>
<protein>
    <recommendedName>
        <fullName evidence="2">Bacteriophage protein</fullName>
    </recommendedName>
</protein>
<accession>A0AAI9DLI4</accession>
<dbReference type="EMBL" id="ABLOKC030000012">
    <property type="protein sequence ID" value="EML1471878.1"/>
    <property type="molecule type" value="Genomic_DNA"/>
</dbReference>
<name>A0AAI9DLI4_PLUGE</name>
<gene>
    <name evidence="1" type="ORF">QEG54_002617</name>
</gene>
<sequence>MIRNFTDGDIATRGTQFASEKEGTQQAIICRLRLFLGEYFLDATAGTPWFQSILGKNSREVAEINVKQRIISTPGVLGISEFNLVIDARERRMTVTASVVDINNDIFTFLFSEAAP</sequence>
<dbReference type="AlphaFoldDB" id="A0AAI9DLI4"/>
<organism evidence="1">
    <name type="scientific">Pluralibacter gergoviae</name>
    <name type="common">Enterobacter gergoviae</name>
    <dbReference type="NCBI Taxonomy" id="61647"/>
    <lineage>
        <taxon>Bacteria</taxon>
        <taxon>Pseudomonadati</taxon>
        <taxon>Pseudomonadota</taxon>
        <taxon>Gammaproteobacteria</taxon>
        <taxon>Enterobacterales</taxon>
        <taxon>Enterobacteriaceae</taxon>
        <taxon>Pluralibacter</taxon>
    </lineage>
</organism>
<proteinExistence type="predicted"/>
<dbReference type="InterPro" id="IPR020288">
    <property type="entry name" value="Sheath_initiator"/>
</dbReference>
<evidence type="ECO:0008006" key="2">
    <source>
        <dbReference type="Google" id="ProtNLM"/>
    </source>
</evidence>
<evidence type="ECO:0000313" key="1">
    <source>
        <dbReference type="EMBL" id="EML1471878.1"/>
    </source>
</evidence>
<dbReference type="Pfam" id="PF10934">
    <property type="entry name" value="Sheath_initiator"/>
    <property type="match status" value="1"/>
</dbReference>
<reference evidence="1" key="1">
    <citation type="submission" date="2024-02" db="EMBL/GenBank/DDBJ databases">
        <authorList>
            <consortium name="Clinical and Environmental Microbiology Branch: Whole genome sequencing antimicrobial resistance pathogens in the healthcare setting"/>
        </authorList>
    </citation>
    <scope>NUCLEOTIDE SEQUENCE</scope>
    <source>
        <strain evidence="1">2021DK-00143</strain>
    </source>
</reference>